<dbReference type="Gene3D" id="1.10.10.10">
    <property type="entry name" value="Winged helix-like DNA-binding domain superfamily/Winged helix DNA-binding domain"/>
    <property type="match status" value="1"/>
</dbReference>
<dbReference type="Pfam" id="PF00126">
    <property type="entry name" value="HTH_1"/>
    <property type="match status" value="1"/>
</dbReference>
<dbReference type="EMBL" id="SWCI01000014">
    <property type="protein sequence ID" value="TKB47348.1"/>
    <property type="molecule type" value="Genomic_DNA"/>
</dbReference>
<comment type="similarity">
    <text evidence="1">Belongs to the LysR transcriptional regulatory family.</text>
</comment>
<dbReference type="InterPro" id="IPR036390">
    <property type="entry name" value="WH_DNA-bd_sf"/>
</dbReference>
<evidence type="ECO:0000256" key="3">
    <source>
        <dbReference type="ARBA" id="ARBA00023125"/>
    </source>
</evidence>
<dbReference type="Pfam" id="PF03466">
    <property type="entry name" value="LysR_substrate"/>
    <property type="match status" value="1"/>
</dbReference>
<evidence type="ECO:0000259" key="5">
    <source>
        <dbReference type="PROSITE" id="PS50931"/>
    </source>
</evidence>
<dbReference type="SUPFAM" id="SSF46785">
    <property type="entry name" value="Winged helix' DNA-binding domain"/>
    <property type="match status" value="1"/>
</dbReference>
<name>A0A4U1BB02_9GAMM</name>
<keyword evidence="2" id="KW-0805">Transcription regulation</keyword>
<reference evidence="6 7" key="1">
    <citation type="submission" date="2019-04" db="EMBL/GenBank/DDBJ databases">
        <authorList>
            <person name="Hwang J.C."/>
        </authorList>
    </citation>
    <scope>NUCLEOTIDE SEQUENCE [LARGE SCALE GENOMIC DNA]</scope>
    <source>
        <strain evidence="6 7">IMCC35001</strain>
    </source>
</reference>
<keyword evidence="3" id="KW-0238">DNA-binding</keyword>
<dbReference type="GO" id="GO:0006351">
    <property type="term" value="P:DNA-templated transcription"/>
    <property type="evidence" value="ECO:0007669"/>
    <property type="project" value="TreeGrafter"/>
</dbReference>
<comment type="caution">
    <text evidence="6">The sequence shown here is derived from an EMBL/GenBank/DDBJ whole genome shotgun (WGS) entry which is preliminary data.</text>
</comment>
<gene>
    <name evidence="6" type="ORF">FCL40_15985</name>
</gene>
<feature type="domain" description="HTH lysR-type" evidence="5">
    <location>
        <begin position="3"/>
        <end position="60"/>
    </location>
</feature>
<dbReference type="AlphaFoldDB" id="A0A4U1BB02"/>
<dbReference type="CDD" id="cd08422">
    <property type="entry name" value="PBP2_CrgA_like"/>
    <property type="match status" value="1"/>
</dbReference>
<sequence>MRTTSDAMQIFASVVTEGSFTQAAKALSLSKAAVSQQVKQLESRLGVKLLNRSTRKLSLTEAGQDYYHSCLRVQSEIRAAEERLAELQGEPKGRLKVTCTANFGTRLIVPAIIAFKQLYPAIAIELLMNDQVQELVADNIDVAFRFGPLAPSQLVARPVLRCPYLLCASPEYLGRRGPPASIEDLGEHNWVIHRLSRHPNRITVGHRGKLEEVEIHGDVVTDNSMARRQFILDGLGIARIAEVDVRAELASGQLQRLMTDHHFGTMELYAVYAERQLMTHKLRLFLDFIQQWFSTLDAPPSPGPGSDG</sequence>
<dbReference type="PANTHER" id="PTHR30537">
    <property type="entry name" value="HTH-TYPE TRANSCRIPTIONAL REGULATOR"/>
    <property type="match status" value="1"/>
</dbReference>
<dbReference type="InterPro" id="IPR005119">
    <property type="entry name" value="LysR_subst-bd"/>
</dbReference>
<dbReference type="InterPro" id="IPR036388">
    <property type="entry name" value="WH-like_DNA-bd_sf"/>
</dbReference>
<evidence type="ECO:0000313" key="7">
    <source>
        <dbReference type="Proteomes" id="UP000305674"/>
    </source>
</evidence>
<dbReference type="OrthoDB" id="9786526at2"/>
<dbReference type="InterPro" id="IPR058163">
    <property type="entry name" value="LysR-type_TF_proteobact-type"/>
</dbReference>
<dbReference type="GO" id="GO:0003700">
    <property type="term" value="F:DNA-binding transcription factor activity"/>
    <property type="evidence" value="ECO:0007669"/>
    <property type="project" value="InterPro"/>
</dbReference>
<dbReference type="Proteomes" id="UP000305674">
    <property type="component" value="Unassembled WGS sequence"/>
</dbReference>
<evidence type="ECO:0000256" key="4">
    <source>
        <dbReference type="ARBA" id="ARBA00023163"/>
    </source>
</evidence>
<dbReference type="InterPro" id="IPR000847">
    <property type="entry name" value="LysR_HTH_N"/>
</dbReference>
<dbReference type="PRINTS" id="PR00039">
    <property type="entry name" value="HTHLYSR"/>
</dbReference>
<keyword evidence="4" id="KW-0804">Transcription</keyword>
<evidence type="ECO:0000256" key="2">
    <source>
        <dbReference type="ARBA" id="ARBA00023015"/>
    </source>
</evidence>
<dbReference type="PROSITE" id="PS50931">
    <property type="entry name" value="HTH_LYSR"/>
    <property type="match status" value="1"/>
</dbReference>
<organism evidence="6 7">
    <name type="scientific">Ferrimonas sediminicola</name>
    <dbReference type="NCBI Taxonomy" id="2569538"/>
    <lineage>
        <taxon>Bacteria</taxon>
        <taxon>Pseudomonadati</taxon>
        <taxon>Pseudomonadota</taxon>
        <taxon>Gammaproteobacteria</taxon>
        <taxon>Alteromonadales</taxon>
        <taxon>Ferrimonadaceae</taxon>
        <taxon>Ferrimonas</taxon>
    </lineage>
</organism>
<dbReference type="RefSeq" id="WP_136854304.1">
    <property type="nucleotide sequence ID" value="NZ_SWCI01000014.1"/>
</dbReference>
<evidence type="ECO:0000256" key="1">
    <source>
        <dbReference type="ARBA" id="ARBA00009437"/>
    </source>
</evidence>
<dbReference type="FunFam" id="1.10.10.10:FF:000001">
    <property type="entry name" value="LysR family transcriptional regulator"/>
    <property type="match status" value="1"/>
</dbReference>
<evidence type="ECO:0000313" key="6">
    <source>
        <dbReference type="EMBL" id="TKB47348.1"/>
    </source>
</evidence>
<dbReference type="PANTHER" id="PTHR30537:SF5">
    <property type="entry name" value="HTH-TYPE TRANSCRIPTIONAL ACTIVATOR TTDR-RELATED"/>
    <property type="match status" value="1"/>
</dbReference>
<keyword evidence="7" id="KW-1185">Reference proteome</keyword>
<dbReference type="SUPFAM" id="SSF53850">
    <property type="entry name" value="Periplasmic binding protein-like II"/>
    <property type="match status" value="1"/>
</dbReference>
<dbReference type="Gene3D" id="3.40.190.290">
    <property type="match status" value="1"/>
</dbReference>
<proteinExistence type="inferred from homology"/>
<protein>
    <submittedName>
        <fullName evidence="6">LysR family transcriptional regulator</fullName>
    </submittedName>
</protein>
<accession>A0A4U1BB02</accession>
<dbReference type="GO" id="GO:0043565">
    <property type="term" value="F:sequence-specific DNA binding"/>
    <property type="evidence" value="ECO:0007669"/>
    <property type="project" value="TreeGrafter"/>
</dbReference>